<evidence type="ECO:0000313" key="1">
    <source>
        <dbReference type="EMBL" id="MDR6241130.1"/>
    </source>
</evidence>
<organism evidence="1 2">
    <name type="scientific">Aureibacter tunicatorum</name>
    <dbReference type="NCBI Taxonomy" id="866807"/>
    <lineage>
        <taxon>Bacteria</taxon>
        <taxon>Pseudomonadati</taxon>
        <taxon>Bacteroidota</taxon>
        <taxon>Cytophagia</taxon>
        <taxon>Cytophagales</taxon>
        <taxon>Persicobacteraceae</taxon>
        <taxon>Aureibacter</taxon>
    </lineage>
</organism>
<evidence type="ECO:0000313" key="2">
    <source>
        <dbReference type="Proteomes" id="UP001185092"/>
    </source>
</evidence>
<evidence type="ECO:0008006" key="3">
    <source>
        <dbReference type="Google" id="ProtNLM"/>
    </source>
</evidence>
<dbReference type="InterPro" id="IPR019026">
    <property type="entry name" value="Peptidase_M64_IgA"/>
</dbReference>
<sequence length="269" mass="30910">MGQKNEGCIANIIFLAEGFTYSEMDEFIDLCDIAKQTILEIEPFASASDNLNFYRVESSSKTSGIREQQFTSICNDTNGINTTSNTPWAVFSNRVGLKRYAGMEVEKRNLLEQQYGNYATGDYAYTIIIANTYEYLGSGETPGTTEHNTILKPKISNMIVSKYDSDLIFKYLIRHEFGHSFGNMDDEYESPETLCAMKTYEPWFLPQEPKPNVLTYNPNNWYEGARYSSTGYWREWENSIMRDDYYSTTFSPIQVNILEQRLKEAVGCP</sequence>
<dbReference type="AlphaFoldDB" id="A0AAE3XR39"/>
<dbReference type="InterPro" id="IPR024079">
    <property type="entry name" value="MetalloPept_cat_dom_sf"/>
</dbReference>
<proteinExistence type="predicted"/>
<gene>
    <name evidence="1" type="ORF">HNQ88_004206</name>
</gene>
<reference evidence="1" key="1">
    <citation type="submission" date="2023-07" db="EMBL/GenBank/DDBJ databases">
        <title>Genomic Encyclopedia of Type Strains, Phase IV (KMG-IV): sequencing the most valuable type-strain genomes for metagenomic binning, comparative biology and taxonomic classification.</title>
        <authorList>
            <person name="Goeker M."/>
        </authorList>
    </citation>
    <scope>NUCLEOTIDE SEQUENCE</scope>
    <source>
        <strain evidence="1">DSM 26174</strain>
    </source>
</reference>
<dbReference type="Pfam" id="PF09471">
    <property type="entry name" value="Peptidase_M64"/>
    <property type="match status" value="1"/>
</dbReference>
<name>A0AAE3XR39_9BACT</name>
<dbReference type="Gene3D" id="3.40.390.10">
    <property type="entry name" value="Collagenase (Catalytic Domain)"/>
    <property type="match status" value="1"/>
</dbReference>
<dbReference type="Proteomes" id="UP001185092">
    <property type="component" value="Unassembled WGS sequence"/>
</dbReference>
<keyword evidence="2" id="KW-1185">Reference proteome</keyword>
<accession>A0AAE3XR39</accession>
<dbReference type="RefSeq" id="WP_309941687.1">
    <property type="nucleotide sequence ID" value="NZ_AP025305.1"/>
</dbReference>
<dbReference type="GO" id="GO:0008237">
    <property type="term" value="F:metallopeptidase activity"/>
    <property type="evidence" value="ECO:0007669"/>
    <property type="project" value="InterPro"/>
</dbReference>
<comment type="caution">
    <text evidence="1">The sequence shown here is derived from an EMBL/GenBank/DDBJ whole genome shotgun (WGS) entry which is preliminary data.</text>
</comment>
<protein>
    <recommendedName>
        <fullName evidence="3">IgA Peptidase M64</fullName>
    </recommendedName>
</protein>
<dbReference type="EMBL" id="JAVDQD010000006">
    <property type="protein sequence ID" value="MDR6241130.1"/>
    <property type="molecule type" value="Genomic_DNA"/>
</dbReference>